<feature type="transmembrane region" description="Helical" evidence="1">
    <location>
        <begin position="45"/>
        <end position="68"/>
    </location>
</feature>
<gene>
    <name evidence="2" type="ORF">SAMN05216297_107201</name>
</gene>
<proteinExistence type="predicted"/>
<dbReference type="Proteomes" id="UP000199672">
    <property type="component" value="Unassembled WGS sequence"/>
</dbReference>
<reference evidence="3" key="1">
    <citation type="submission" date="2016-10" db="EMBL/GenBank/DDBJ databases">
        <authorList>
            <person name="Varghese N."/>
            <person name="Submissions S."/>
        </authorList>
    </citation>
    <scope>NUCLEOTIDE SEQUENCE [LARGE SCALE GENOMIC DNA]</scope>
    <source>
        <strain evidence="3">CGMCC 1.10370</strain>
    </source>
</reference>
<sequence>MTVYFLKVWFLILLFSLLISGIFLYQLFEIQDTTKSWWLIILTNLAYFFALKFVLLLSISSVTIFLNLYEPVRKNRFYSLATYCLIPFATFFCFMVSDFSINVDFDALKSGWKISAMLTLPYLIVSLIAYLHFRKNTY</sequence>
<name>A0A1I1RXH8_9FLAO</name>
<keyword evidence="1" id="KW-0472">Membrane</keyword>
<keyword evidence="1" id="KW-0812">Transmembrane</keyword>
<evidence type="ECO:0000256" key="1">
    <source>
        <dbReference type="SAM" id="Phobius"/>
    </source>
</evidence>
<dbReference type="EMBL" id="FOMH01000007">
    <property type="protein sequence ID" value="SFD38807.1"/>
    <property type="molecule type" value="Genomic_DNA"/>
</dbReference>
<feature type="transmembrane region" description="Helical" evidence="1">
    <location>
        <begin position="114"/>
        <end position="133"/>
    </location>
</feature>
<dbReference type="OrthoDB" id="1377163at2"/>
<accession>A0A1I1RXH8</accession>
<feature type="transmembrane region" description="Helical" evidence="1">
    <location>
        <begin position="7"/>
        <end position="25"/>
    </location>
</feature>
<dbReference type="STRING" id="739143.SAMN05216297_107201"/>
<dbReference type="RefSeq" id="WP_143102084.1">
    <property type="nucleotide sequence ID" value="NZ_FOMH01000007.1"/>
</dbReference>
<evidence type="ECO:0000313" key="3">
    <source>
        <dbReference type="Proteomes" id="UP000199672"/>
    </source>
</evidence>
<dbReference type="AlphaFoldDB" id="A0A1I1RXH8"/>
<keyword evidence="3" id="KW-1185">Reference proteome</keyword>
<evidence type="ECO:0000313" key="2">
    <source>
        <dbReference type="EMBL" id="SFD38807.1"/>
    </source>
</evidence>
<feature type="transmembrane region" description="Helical" evidence="1">
    <location>
        <begin position="80"/>
        <end position="102"/>
    </location>
</feature>
<keyword evidence="1" id="KW-1133">Transmembrane helix</keyword>
<protein>
    <submittedName>
        <fullName evidence="2">Uncharacterized protein</fullName>
    </submittedName>
</protein>
<organism evidence="2 3">
    <name type="scientific">Flavobacterium phragmitis</name>
    <dbReference type="NCBI Taxonomy" id="739143"/>
    <lineage>
        <taxon>Bacteria</taxon>
        <taxon>Pseudomonadati</taxon>
        <taxon>Bacteroidota</taxon>
        <taxon>Flavobacteriia</taxon>
        <taxon>Flavobacteriales</taxon>
        <taxon>Flavobacteriaceae</taxon>
        <taxon>Flavobacterium</taxon>
    </lineage>
</organism>